<dbReference type="PANTHER" id="PTHR31516">
    <property type="entry name" value="STABILIZER OF AXONEMAL MICROTUBULES 2"/>
    <property type="match status" value="1"/>
</dbReference>
<feature type="region of interest" description="Disordered" evidence="2">
    <location>
        <begin position="44"/>
        <end position="64"/>
    </location>
</feature>
<evidence type="ECO:0000256" key="1">
    <source>
        <dbReference type="ARBA" id="ARBA00008738"/>
    </source>
</evidence>
<dbReference type="RefSeq" id="XP_005089960.1">
    <property type="nucleotide sequence ID" value="XM_005089903.3"/>
</dbReference>
<protein>
    <submittedName>
        <fullName evidence="4">Stabilizer of axonemal microtubules 2</fullName>
    </submittedName>
</protein>
<sequence length="468" mass="54052">MGKRCVCEICNCGRHHCPHRPWRPGGDYGPCMITSYNTSYKQHPIAPRESCKPDPSALRSEDPLSDKTTFRTDYIKHPLEKPYVHAHDVYKKPAGEIDALTSYHRDYTEKHAPPAQMIKHDGQKHLPAKFEGEPTYKIDYRKWPLERVQPKAQDAWVPSNQPFEGQSTFTRDYRKYNEPPRKSIKPSQATHMSEAPFDGNTGYRDDYIRHPMQAREQREKELYKPSNVPFDGMTTFNRDYTKKHGSKTESCKPNAEAFQSDAPLDDLTTFKNDYRKWNGERPYVHQHESYKKPDGEIDLNTTNRIQFKPHPPQRVAMMKPGDGRVMFPGEFEGLTNYKSDYKPWGIHREQPKPREGWVPNNIPFDGTPTYKAHYVPHSMLPPKSLKPDASAMASDAPFDDATMYRTEFTKKHADICPAAILDTNVSKYSYVETDQRGHKQYVPLYETTTPLRRTSSANIPKVPRAVFA</sequence>
<feature type="region of interest" description="Disordered" evidence="2">
    <location>
        <begin position="173"/>
        <end position="203"/>
    </location>
</feature>
<keyword evidence="3" id="KW-1185">Reference proteome</keyword>
<accession>A0ABM0JBN7</accession>
<name>A0ABM0JBN7_APLCA</name>
<dbReference type="InterPro" id="IPR033336">
    <property type="entry name" value="SAXO1/2"/>
</dbReference>
<evidence type="ECO:0000256" key="2">
    <source>
        <dbReference type="SAM" id="MobiDB-lite"/>
    </source>
</evidence>
<gene>
    <name evidence="4" type="primary">LOC101853658</name>
</gene>
<evidence type="ECO:0000313" key="4">
    <source>
        <dbReference type="RefSeq" id="XP_005089960.1"/>
    </source>
</evidence>
<dbReference type="PANTHER" id="PTHR31516:SF17">
    <property type="entry name" value="STABILIZER OF AXONEMAL MICROTUBULES 2"/>
    <property type="match status" value="1"/>
</dbReference>
<dbReference type="Proteomes" id="UP000694888">
    <property type="component" value="Unplaced"/>
</dbReference>
<organism evidence="3 4">
    <name type="scientific">Aplysia californica</name>
    <name type="common">California sea hare</name>
    <dbReference type="NCBI Taxonomy" id="6500"/>
    <lineage>
        <taxon>Eukaryota</taxon>
        <taxon>Metazoa</taxon>
        <taxon>Spiralia</taxon>
        <taxon>Lophotrochozoa</taxon>
        <taxon>Mollusca</taxon>
        <taxon>Gastropoda</taxon>
        <taxon>Heterobranchia</taxon>
        <taxon>Euthyneura</taxon>
        <taxon>Tectipleura</taxon>
        <taxon>Aplysiida</taxon>
        <taxon>Aplysioidea</taxon>
        <taxon>Aplysiidae</taxon>
        <taxon>Aplysia</taxon>
    </lineage>
</organism>
<dbReference type="Pfam" id="PF05217">
    <property type="entry name" value="SAXO1-2"/>
    <property type="match status" value="1"/>
</dbReference>
<reference evidence="4" key="1">
    <citation type="submission" date="2025-08" db="UniProtKB">
        <authorList>
            <consortium name="RefSeq"/>
        </authorList>
    </citation>
    <scope>IDENTIFICATION</scope>
</reference>
<dbReference type="GeneID" id="101853658"/>
<comment type="similarity">
    <text evidence="1">Belongs to the FAM154 family.</text>
</comment>
<proteinExistence type="inferred from homology"/>
<evidence type="ECO:0000313" key="3">
    <source>
        <dbReference type="Proteomes" id="UP000694888"/>
    </source>
</evidence>